<protein>
    <recommendedName>
        <fullName evidence="1">VPS9 domain-containing protein</fullName>
    </recommendedName>
</protein>
<dbReference type="HOGENOM" id="CLU_119848_0_0_1"/>
<dbReference type="GeneTree" id="ENSGT00940000154540"/>
<keyword evidence="3" id="KW-1185">Reference proteome</keyword>
<dbReference type="SMART" id="SM00167">
    <property type="entry name" value="VPS9"/>
    <property type="match status" value="1"/>
</dbReference>
<sequence>SAEQRDRMMDNIEKVIMTRLYKTVFCPDSSDDEQKDLVMQRRIRALHWVTSEMLRVPIDEERLQIKDNILSAVTAIIELDSKRAPQDKLACISKCSKHIFTAIQASAQKPATADDFLSCLIYVVLKANPPRLQSNIQYIIRFCHPNRLMMGEAGYCFTNLCCTVTFIEKLNAESLNLTYEEFDQYMQGKKGRARRIP</sequence>
<dbReference type="InParanoid" id="H3BEG6"/>
<dbReference type="GO" id="GO:0005085">
    <property type="term" value="F:guanyl-nucleotide exchange factor activity"/>
    <property type="evidence" value="ECO:0007669"/>
    <property type="project" value="InterPro"/>
</dbReference>
<dbReference type="Proteomes" id="UP000008672">
    <property type="component" value="Unassembled WGS sequence"/>
</dbReference>
<dbReference type="GO" id="GO:0031267">
    <property type="term" value="F:small GTPase binding"/>
    <property type="evidence" value="ECO:0007669"/>
    <property type="project" value="TreeGrafter"/>
</dbReference>
<dbReference type="Gene3D" id="1.20.1050.80">
    <property type="entry name" value="VPS9 domain"/>
    <property type="match status" value="1"/>
</dbReference>
<feature type="domain" description="VPS9" evidence="1">
    <location>
        <begin position="33"/>
        <end position="176"/>
    </location>
</feature>
<reference evidence="3" key="1">
    <citation type="submission" date="2011-08" db="EMBL/GenBank/DDBJ databases">
        <title>The draft genome of Latimeria chalumnae.</title>
        <authorList>
            <person name="Di Palma F."/>
            <person name="Alfoldi J."/>
            <person name="Johnson J."/>
            <person name="Berlin A."/>
            <person name="Gnerre S."/>
            <person name="Jaffe D."/>
            <person name="MacCallum I."/>
            <person name="Young S."/>
            <person name="Walker B.J."/>
            <person name="Lander E."/>
            <person name="Lindblad-Toh K."/>
        </authorList>
    </citation>
    <scope>NUCLEOTIDE SEQUENCE [LARGE SCALE GENOMIC DNA]</scope>
    <source>
        <strain evidence="3">Wild caught</strain>
    </source>
</reference>
<dbReference type="InterPro" id="IPR045046">
    <property type="entry name" value="Vps9-like"/>
</dbReference>
<name>H3BEG6_LATCH</name>
<dbReference type="eggNOG" id="KOG2319">
    <property type="taxonomic scope" value="Eukaryota"/>
</dbReference>
<dbReference type="GO" id="GO:0030139">
    <property type="term" value="C:endocytic vesicle"/>
    <property type="evidence" value="ECO:0007669"/>
    <property type="project" value="TreeGrafter"/>
</dbReference>
<accession>H3BEG6</accession>
<dbReference type="SUPFAM" id="SSF109993">
    <property type="entry name" value="VPS9 domain"/>
    <property type="match status" value="1"/>
</dbReference>
<dbReference type="InterPro" id="IPR037191">
    <property type="entry name" value="VPS9_dom_sf"/>
</dbReference>
<dbReference type="GO" id="GO:0005829">
    <property type="term" value="C:cytosol"/>
    <property type="evidence" value="ECO:0007669"/>
    <property type="project" value="TreeGrafter"/>
</dbReference>
<dbReference type="PROSITE" id="PS51205">
    <property type="entry name" value="VPS9"/>
    <property type="match status" value="1"/>
</dbReference>
<proteinExistence type="predicted"/>
<dbReference type="STRING" id="7897.ENSLACP00000020287"/>
<reference evidence="2" key="2">
    <citation type="submission" date="2025-08" db="UniProtKB">
        <authorList>
            <consortium name="Ensembl"/>
        </authorList>
    </citation>
    <scope>IDENTIFICATION</scope>
</reference>
<dbReference type="Ensembl" id="ENSLACT00000020427.1">
    <property type="protein sequence ID" value="ENSLACP00000020287.1"/>
    <property type="gene ID" value="ENSLACG00000017831.1"/>
</dbReference>
<reference evidence="2" key="3">
    <citation type="submission" date="2025-09" db="UniProtKB">
        <authorList>
            <consortium name="Ensembl"/>
        </authorList>
    </citation>
    <scope>IDENTIFICATION</scope>
</reference>
<dbReference type="AlphaFoldDB" id="H3BEG6"/>
<evidence type="ECO:0000259" key="1">
    <source>
        <dbReference type="PROSITE" id="PS51205"/>
    </source>
</evidence>
<dbReference type="OMA" id="HPMLKIP"/>
<dbReference type="Gene3D" id="1.10.246.120">
    <property type="match status" value="1"/>
</dbReference>
<dbReference type="GO" id="GO:0016192">
    <property type="term" value="P:vesicle-mediated transport"/>
    <property type="evidence" value="ECO:0007669"/>
    <property type="project" value="InterPro"/>
</dbReference>
<dbReference type="InterPro" id="IPR003123">
    <property type="entry name" value="VPS9"/>
</dbReference>
<organism evidence="2 3">
    <name type="scientific">Latimeria chalumnae</name>
    <name type="common">Coelacanth</name>
    <dbReference type="NCBI Taxonomy" id="7897"/>
    <lineage>
        <taxon>Eukaryota</taxon>
        <taxon>Metazoa</taxon>
        <taxon>Chordata</taxon>
        <taxon>Craniata</taxon>
        <taxon>Vertebrata</taxon>
        <taxon>Euteleostomi</taxon>
        <taxon>Coelacanthiformes</taxon>
        <taxon>Coelacanthidae</taxon>
        <taxon>Latimeria</taxon>
    </lineage>
</organism>
<evidence type="ECO:0000313" key="3">
    <source>
        <dbReference type="Proteomes" id="UP000008672"/>
    </source>
</evidence>
<evidence type="ECO:0000313" key="2">
    <source>
        <dbReference type="Ensembl" id="ENSLACP00000020287.1"/>
    </source>
</evidence>
<dbReference type="PANTHER" id="PTHR23101">
    <property type="entry name" value="RAB GDP/GTP EXCHANGE FACTOR"/>
    <property type="match status" value="1"/>
</dbReference>
<dbReference type="EMBL" id="AFYH01024353">
    <property type="status" value="NOT_ANNOTATED_CDS"/>
    <property type="molecule type" value="Genomic_DNA"/>
</dbReference>
<dbReference type="PANTHER" id="PTHR23101:SF103">
    <property type="entry name" value="RAB5 GDP_GTP EXCHANGE FACTOR"/>
    <property type="match status" value="1"/>
</dbReference>
<dbReference type="Pfam" id="PF02204">
    <property type="entry name" value="VPS9"/>
    <property type="match status" value="1"/>
</dbReference>